<gene>
    <name evidence="2" type="ORF">Enr10x_19630</name>
</gene>
<dbReference type="Proteomes" id="UP000315647">
    <property type="component" value="Chromosome"/>
</dbReference>
<organism evidence="2 3">
    <name type="scientific">Gimesia panareensis</name>
    <dbReference type="NCBI Taxonomy" id="2527978"/>
    <lineage>
        <taxon>Bacteria</taxon>
        <taxon>Pseudomonadati</taxon>
        <taxon>Planctomycetota</taxon>
        <taxon>Planctomycetia</taxon>
        <taxon>Planctomycetales</taxon>
        <taxon>Planctomycetaceae</taxon>
        <taxon>Gimesia</taxon>
    </lineage>
</organism>
<dbReference type="EMBL" id="CP037421">
    <property type="protein sequence ID" value="QDT26653.1"/>
    <property type="molecule type" value="Genomic_DNA"/>
</dbReference>
<dbReference type="RefSeq" id="WP_145448869.1">
    <property type="nucleotide sequence ID" value="NZ_CP037421.1"/>
</dbReference>
<feature type="transmembrane region" description="Helical" evidence="1">
    <location>
        <begin position="201"/>
        <end position="218"/>
    </location>
</feature>
<dbReference type="AlphaFoldDB" id="A0A517Q4U1"/>
<evidence type="ECO:0000313" key="3">
    <source>
        <dbReference type="Proteomes" id="UP000315647"/>
    </source>
</evidence>
<accession>A0A517Q4U1</accession>
<feature type="transmembrane region" description="Helical" evidence="1">
    <location>
        <begin position="51"/>
        <end position="75"/>
    </location>
</feature>
<evidence type="ECO:0000313" key="2">
    <source>
        <dbReference type="EMBL" id="QDT26653.1"/>
    </source>
</evidence>
<keyword evidence="1" id="KW-0812">Transmembrane</keyword>
<keyword evidence="3" id="KW-1185">Reference proteome</keyword>
<feature type="transmembrane region" description="Helical" evidence="1">
    <location>
        <begin position="15"/>
        <end position="39"/>
    </location>
</feature>
<feature type="transmembrane region" description="Helical" evidence="1">
    <location>
        <begin position="177"/>
        <end position="195"/>
    </location>
</feature>
<proteinExistence type="predicted"/>
<sequence length="238" mass="27653">MNVSQPVRFYRLRPFYLYLGIASVSLFSLAGIGAALAAFYNLDGSFRYPVFSAFLFGGFFLGCSLLGLWCILSYYRERLEISGFRLIKHDVFRTTEIPFDEVTHLQWFSLTGAIVVESPFKKFKFHIDNYSKAEQIEITNRLRHDLDRDMQDGWDKFQKFNASIFEPADQSPRPESVVFVCLLFLFACIFTYAWWAGRGVHFLFIGLINFAVALWWFSDFRKKTDKLKTKQPGKETAA</sequence>
<protein>
    <submittedName>
        <fullName evidence="2">Uncharacterized protein</fullName>
    </submittedName>
</protein>
<evidence type="ECO:0000256" key="1">
    <source>
        <dbReference type="SAM" id="Phobius"/>
    </source>
</evidence>
<name>A0A517Q4U1_9PLAN</name>
<keyword evidence="1" id="KW-0472">Membrane</keyword>
<keyword evidence="1" id="KW-1133">Transmembrane helix</keyword>
<reference evidence="2 3" key="1">
    <citation type="submission" date="2019-03" db="EMBL/GenBank/DDBJ databases">
        <title>Deep-cultivation of Planctomycetes and their phenomic and genomic characterization uncovers novel biology.</title>
        <authorList>
            <person name="Wiegand S."/>
            <person name="Jogler M."/>
            <person name="Boedeker C."/>
            <person name="Pinto D."/>
            <person name="Vollmers J."/>
            <person name="Rivas-Marin E."/>
            <person name="Kohn T."/>
            <person name="Peeters S.H."/>
            <person name="Heuer A."/>
            <person name="Rast P."/>
            <person name="Oberbeckmann S."/>
            <person name="Bunk B."/>
            <person name="Jeske O."/>
            <person name="Meyerdierks A."/>
            <person name="Storesund J.E."/>
            <person name="Kallscheuer N."/>
            <person name="Luecker S."/>
            <person name="Lage O.M."/>
            <person name="Pohl T."/>
            <person name="Merkel B.J."/>
            <person name="Hornburger P."/>
            <person name="Mueller R.-W."/>
            <person name="Bruemmer F."/>
            <person name="Labrenz M."/>
            <person name="Spormann A.M."/>
            <person name="Op den Camp H."/>
            <person name="Overmann J."/>
            <person name="Amann R."/>
            <person name="Jetten M.S.M."/>
            <person name="Mascher T."/>
            <person name="Medema M.H."/>
            <person name="Devos D.P."/>
            <person name="Kaster A.-K."/>
            <person name="Ovreas L."/>
            <person name="Rohde M."/>
            <person name="Galperin M.Y."/>
            <person name="Jogler C."/>
        </authorList>
    </citation>
    <scope>NUCLEOTIDE SEQUENCE [LARGE SCALE GENOMIC DNA]</scope>
    <source>
        <strain evidence="2 3">Enr10</strain>
    </source>
</reference>